<keyword evidence="2" id="KW-1185">Reference proteome</keyword>
<organism evidence="1 2">
    <name type="scientific">Striga asiatica</name>
    <name type="common">Asiatic witchweed</name>
    <name type="synonym">Buchnera asiatica</name>
    <dbReference type="NCBI Taxonomy" id="4170"/>
    <lineage>
        <taxon>Eukaryota</taxon>
        <taxon>Viridiplantae</taxon>
        <taxon>Streptophyta</taxon>
        <taxon>Embryophyta</taxon>
        <taxon>Tracheophyta</taxon>
        <taxon>Spermatophyta</taxon>
        <taxon>Magnoliopsida</taxon>
        <taxon>eudicotyledons</taxon>
        <taxon>Gunneridae</taxon>
        <taxon>Pentapetalae</taxon>
        <taxon>asterids</taxon>
        <taxon>lamiids</taxon>
        <taxon>Lamiales</taxon>
        <taxon>Orobanchaceae</taxon>
        <taxon>Buchnereae</taxon>
        <taxon>Striga</taxon>
    </lineage>
</organism>
<dbReference type="SMART" id="SM00542">
    <property type="entry name" value="FYRC"/>
    <property type="match status" value="1"/>
</dbReference>
<dbReference type="PROSITE" id="PS51543">
    <property type="entry name" value="FYRC"/>
    <property type="match status" value="1"/>
</dbReference>
<dbReference type="Gene3D" id="3.30.160.360">
    <property type="match status" value="1"/>
</dbReference>
<dbReference type="Pfam" id="PF05965">
    <property type="entry name" value="FYRC"/>
    <property type="match status" value="1"/>
</dbReference>
<evidence type="ECO:0000313" key="1">
    <source>
        <dbReference type="EMBL" id="GER29130.1"/>
    </source>
</evidence>
<evidence type="ECO:0000313" key="2">
    <source>
        <dbReference type="Proteomes" id="UP000325081"/>
    </source>
</evidence>
<protein>
    <submittedName>
        <fullName evidence="1">Transcription factor</fullName>
    </submittedName>
</protein>
<proteinExistence type="predicted"/>
<dbReference type="Proteomes" id="UP000325081">
    <property type="component" value="Unassembled WGS sequence"/>
</dbReference>
<comment type="caution">
    <text evidence="1">The sequence shown here is derived from an EMBL/GenBank/DDBJ whole genome shotgun (WGS) entry which is preliminary data.</text>
</comment>
<dbReference type="GO" id="GO:0005634">
    <property type="term" value="C:nucleus"/>
    <property type="evidence" value="ECO:0007669"/>
    <property type="project" value="InterPro"/>
</dbReference>
<dbReference type="AlphaFoldDB" id="A0A5A7P8M7"/>
<gene>
    <name evidence="1" type="ORF">STAS_04971</name>
</gene>
<dbReference type="InterPro" id="IPR003889">
    <property type="entry name" value="FYrich_C"/>
</dbReference>
<sequence>MASTNEKQVNKKQVSWPRNLFLAQETCFSAKKLVSRSRNLFFGQETCFLCKKPVPLTSLLAEVGLNIQEAHAFSTVDDYSLDVFVVDGWSFEVTLEEQPNVTFVCRSAEQCWEMVLLRVNQEITKQIHLGKKGLPTLQPSTSINELKMFGFRSLSIVQAIEAIDPNHECTEYWKKQAPEQEIDVKFKR</sequence>
<name>A0A5A7P8M7_STRAF</name>
<dbReference type="OrthoDB" id="784063at2759"/>
<accession>A0A5A7P8M7</accession>
<dbReference type="EMBL" id="BKCP01003336">
    <property type="protein sequence ID" value="GER29130.1"/>
    <property type="molecule type" value="Genomic_DNA"/>
</dbReference>
<reference evidence="2" key="1">
    <citation type="journal article" date="2019" name="Curr. Biol.">
        <title>Genome Sequence of Striga asiatica Provides Insight into the Evolution of Plant Parasitism.</title>
        <authorList>
            <person name="Yoshida S."/>
            <person name="Kim S."/>
            <person name="Wafula E.K."/>
            <person name="Tanskanen J."/>
            <person name="Kim Y.M."/>
            <person name="Honaas L."/>
            <person name="Yang Z."/>
            <person name="Spallek T."/>
            <person name="Conn C.E."/>
            <person name="Ichihashi Y."/>
            <person name="Cheong K."/>
            <person name="Cui S."/>
            <person name="Der J.P."/>
            <person name="Gundlach H."/>
            <person name="Jiao Y."/>
            <person name="Hori C."/>
            <person name="Ishida J.K."/>
            <person name="Kasahara H."/>
            <person name="Kiba T."/>
            <person name="Kim M.S."/>
            <person name="Koo N."/>
            <person name="Laohavisit A."/>
            <person name="Lee Y.H."/>
            <person name="Lumba S."/>
            <person name="McCourt P."/>
            <person name="Mortimer J.C."/>
            <person name="Mutuku J.M."/>
            <person name="Nomura T."/>
            <person name="Sasaki-Sekimoto Y."/>
            <person name="Seto Y."/>
            <person name="Wang Y."/>
            <person name="Wakatake T."/>
            <person name="Sakakibara H."/>
            <person name="Demura T."/>
            <person name="Yamaguchi S."/>
            <person name="Yoneyama K."/>
            <person name="Manabe R.I."/>
            <person name="Nelson D.C."/>
            <person name="Schulman A.H."/>
            <person name="Timko M.P."/>
            <person name="dePamphilis C.W."/>
            <person name="Choi D."/>
            <person name="Shirasu K."/>
        </authorList>
    </citation>
    <scope>NUCLEOTIDE SEQUENCE [LARGE SCALE GENOMIC DNA]</scope>
    <source>
        <strain evidence="2">cv. UVA1</strain>
    </source>
</reference>